<dbReference type="Gene3D" id="1.10.1040.10">
    <property type="entry name" value="N-(1-d-carboxylethyl)-l-norvaline Dehydrogenase, domain 2"/>
    <property type="match status" value="1"/>
</dbReference>
<feature type="region of interest" description="Disordered" evidence="7">
    <location>
        <begin position="1"/>
        <end position="47"/>
    </location>
</feature>
<name>A0ABW6ZUQ5_9HYPH</name>
<keyword evidence="1" id="KW-0119">Carbohydrate metabolism</keyword>
<accession>A0ABW6ZUQ5</accession>
<evidence type="ECO:0000256" key="7">
    <source>
        <dbReference type="SAM" id="MobiDB-lite"/>
    </source>
</evidence>
<feature type="domain" description="3-hydroxyisobutyrate dehydrogenase-like NAD-binding" evidence="9">
    <location>
        <begin position="235"/>
        <end position="355"/>
    </location>
</feature>
<dbReference type="InterPro" id="IPR008927">
    <property type="entry name" value="6-PGluconate_DH-like_C_sf"/>
</dbReference>
<dbReference type="PANTHER" id="PTHR43060">
    <property type="entry name" value="3-HYDROXYISOBUTYRATE DEHYDROGENASE-LIKE 1, MITOCHONDRIAL-RELATED"/>
    <property type="match status" value="1"/>
</dbReference>
<comment type="similarity">
    <text evidence="3">Belongs to the HIBADH-related family. L-threonate dehydrogenase subfamily.</text>
</comment>
<dbReference type="PROSITE" id="PS00895">
    <property type="entry name" value="3_HYDROXYISOBUT_DH"/>
    <property type="match status" value="1"/>
</dbReference>
<dbReference type="InterPro" id="IPR006115">
    <property type="entry name" value="6PGDH_NADP-bd"/>
</dbReference>
<evidence type="ECO:0000313" key="11">
    <source>
        <dbReference type="Proteomes" id="UP001604002"/>
    </source>
</evidence>
<dbReference type="Pfam" id="PF03446">
    <property type="entry name" value="NAD_binding_2"/>
    <property type="match status" value="1"/>
</dbReference>
<dbReference type="Pfam" id="PF14833">
    <property type="entry name" value="NAD_binding_11"/>
    <property type="match status" value="1"/>
</dbReference>
<evidence type="ECO:0000256" key="3">
    <source>
        <dbReference type="ARBA" id="ARBA00037979"/>
    </source>
</evidence>
<evidence type="ECO:0000256" key="5">
    <source>
        <dbReference type="ARBA" id="ARBA00039407"/>
    </source>
</evidence>
<organism evidence="10 11">
    <name type="scientific">Xanthobacter oligotrophicus</name>
    <dbReference type="NCBI Taxonomy" id="2607286"/>
    <lineage>
        <taxon>Bacteria</taxon>
        <taxon>Pseudomonadati</taxon>
        <taxon>Pseudomonadota</taxon>
        <taxon>Alphaproteobacteria</taxon>
        <taxon>Hyphomicrobiales</taxon>
        <taxon>Xanthobacteraceae</taxon>
        <taxon>Xanthobacter</taxon>
    </lineage>
</organism>
<dbReference type="SUPFAM" id="SSF51735">
    <property type="entry name" value="NAD(P)-binding Rossmann-fold domains"/>
    <property type="match status" value="1"/>
</dbReference>
<evidence type="ECO:0000256" key="1">
    <source>
        <dbReference type="ARBA" id="ARBA00023277"/>
    </source>
</evidence>
<dbReference type="RefSeq" id="WP_393992092.1">
    <property type="nucleotide sequence ID" value="NZ_JBAFVH010000004.1"/>
</dbReference>
<dbReference type="Proteomes" id="UP001604002">
    <property type="component" value="Unassembled WGS sequence"/>
</dbReference>
<keyword evidence="11" id="KW-1185">Reference proteome</keyword>
<evidence type="ECO:0000259" key="9">
    <source>
        <dbReference type="Pfam" id="PF14833"/>
    </source>
</evidence>
<evidence type="ECO:0000256" key="4">
    <source>
        <dbReference type="ARBA" id="ARBA00038870"/>
    </source>
</evidence>
<keyword evidence="10" id="KW-0560">Oxidoreductase</keyword>
<evidence type="ECO:0000259" key="8">
    <source>
        <dbReference type="Pfam" id="PF03446"/>
    </source>
</evidence>
<comment type="catalytic activity">
    <reaction evidence="6">
        <text>L-threonate + NAD(+) = 2-dehydro-L-erythronate + NADH + H(+)</text>
        <dbReference type="Rhea" id="RHEA:52548"/>
        <dbReference type="ChEBI" id="CHEBI:15378"/>
        <dbReference type="ChEBI" id="CHEBI:57540"/>
        <dbReference type="ChEBI" id="CHEBI:57561"/>
        <dbReference type="ChEBI" id="CHEBI:57945"/>
        <dbReference type="ChEBI" id="CHEBI:136669"/>
        <dbReference type="EC" id="1.1.1.411"/>
    </reaction>
</comment>
<dbReference type="SUPFAM" id="SSF48179">
    <property type="entry name" value="6-phosphogluconate dehydrogenase C-terminal domain-like"/>
    <property type="match status" value="1"/>
</dbReference>
<dbReference type="InterPro" id="IPR029154">
    <property type="entry name" value="HIBADH-like_NADP-bd"/>
</dbReference>
<sequence length="368" mass="38060">MPLRRSSWRALRRCSPPRPSSSTSEPTASRGACRGRPLLHKPSQRSFLSEDQVMTEQFSPEVATSGATGTGRAAVIGLGSMGYGMAQSLKRAGFDVAGFDVNAAAVERFAAEGGRGASSPAEAARDADVVVSVVVNAAQTETILFGPDGVAQTLADGAVFLSSATMDPDVARALAARLEATGRLYLDAPISGGAQRAAEGALTVLASGSPEAFAKARPALDAMAARLYELGDAPGQGAAFKMINQLLAGVHIAAASEAIAFAARQGLDIAKVYEVITASAGNSWMFENRMPHVVDGDYTPRSAVDIFVKDLGIIQDMARSAKFPVPVSAAALQMFLATSAAGMGRDDDASVARLYARITGTRLPGDPA</sequence>
<dbReference type="InterPro" id="IPR013328">
    <property type="entry name" value="6PGD_dom2"/>
</dbReference>
<reference evidence="10 11" key="1">
    <citation type="submission" date="2024-02" db="EMBL/GenBank/DDBJ databases">
        <title>Expansion and revision of Xanthobacter and proposal of Roseixanthobacter gen. nov.</title>
        <authorList>
            <person name="Soltysiak M.P.M."/>
            <person name="Jalihal A."/>
            <person name="Ory A."/>
            <person name="Chrisophersen C."/>
            <person name="Lee A.D."/>
            <person name="Boulton J."/>
            <person name="Springer M."/>
        </authorList>
    </citation>
    <scope>NUCLEOTIDE SEQUENCE [LARGE SCALE GENOMIC DNA]</scope>
    <source>
        <strain evidence="10 11">23A</strain>
    </source>
</reference>
<evidence type="ECO:0000313" key="10">
    <source>
        <dbReference type="EMBL" id="MFG1372187.1"/>
    </source>
</evidence>
<dbReference type="InterPro" id="IPR002204">
    <property type="entry name" value="3-OH-isobutyrate_DH-rel_CS"/>
</dbReference>
<feature type="compositionally biased region" description="Basic residues" evidence="7">
    <location>
        <begin position="1"/>
        <end position="12"/>
    </location>
</feature>
<gene>
    <name evidence="10" type="primary">ltnD</name>
    <name evidence="10" type="ORF">V5F32_08435</name>
</gene>
<protein>
    <recommendedName>
        <fullName evidence="5">L-threonate dehydrogenase</fullName>
        <ecNumber evidence="4">1.1.1.411</ecNumber>
    </recommendedName>
</protein>
<feature type="domain" description="6-phosphogluconate dehydrogenase NADP-binding" evidence="8">
    <location>
        <begin position="74"/>
        <end position="229"/>
    </location>
</feature>
<dbReference type="InterPro" id="IPR036291">
    <property type="entry name" value="NAD(P)-bd_dom_sf"/>
</dbReference>
<dbReference type="Gene3D" id="3.40.50.720">
    <property type="entry name" value="NAD(P)-binding Rossmann-like Domain"/>
    <property type="match status" value="1"/>
</dbReference>
<comment type="function">
    <text evidence="2">Catalyzes oxidation of L-threonate to 2-oxo-tetronate. Can use either NAD(+) or NADP(+) as cosubstrate, with a preference for NAD(+).</text>
</comment>
<dbReference type="GO" id="GO:0016491">
    <property type="term" value="F:oxidoreductase activity"/>
    <property type="evidence" value="ECO:0007669"/>
    <property type="project" value="UniProtKB-KW"/>
</dbReference>
<proteinExistence type="inferred from homology"/>
<dbReference type="EC" id="1.1.1.411" evidence="4"/>
<dbReference type="PANTHER" id="PTHR43060:SF17">
    <property type="entry name" value="L-THREONATE DEHYDROGENASE"/>
    <property type="match status" value="1"/>
</dbReference>
<evidence type="ECO:0000256" key="2">
    <source>
        <dbReference type="ARBA" id="ARBA00037062"/>
    </source>
</evidence>
<dbReference type="EMBL" id="JBAFVH010000004">
    <property type="protein sequence ID" value="MFG1372187.1"/>
    <property type="molecule type" value="Genomic_DNA"/>
</dbReference>
<evidence type="ECO:0000256" key="6">
    <source>
        <dbReference type="ARBA" id="ARBA00047312"/>
    </source>
</evidence>
<dbReference type="InterPro" id="IPR050006">
    <property type="entry name" value="LtnD"/>
</dbReference>
<feature type="compositionally biased region" description="Low complexity" evidence="7">
    <location>
        <begin position="20"/>
        <end position="30"/>
    </location>
</feature>
<dbReference type="NCBIfam" id="NF043037">
    <property type="entry name" value="ThreonDh"/>
    <property type="match status" value="1"/>
</dbReference>
<comment type="caution">
    <text evidence="10">The sequence shown here is derived from an EMBL/GenBank/DDBJ whole genome shotgun (WGS) entry which is preliminary data.</text>
</comment>